<proteinExistence type="predicted"/>
<reference evidence="7 8" key="1">
    <citation type="submission" date="2022-12" db="EMBL/GenBank/DDBJ databases">
        <title>Chromosome-level genome of Tegillarca granosa.</title>
        <authorList>
            <person name="Kim J."/>
        </authorList>
    </citation>
    <scope>NUCLEOTIDE SEQUENCE [LARGE SCALE GENOMIC DNA]</scope>
    <source>
        <strain evidence="7">Teg-2019</strain>
        <tissue evidence="7">Adductor muscle</tissue>
    </source>
</reference>
<evidence type="ECO:0000256" key="2">
    <source>
        <dbReference type="ARBA" id="ARBA00022692"/>
    </source>
</evidence>
<dbReference type="PANTHER" id="PTHR46641:SF2">
    <property type="entry name" value="FMRFAMIDE RECEPTOR"/>
    <property type="match status" value="1"/>
</dbReference>
<feature type="transmembrane region" description="Helical" evidence="5">
    <location>
        <begin position="162"/>
        <end position="180"/>
    </location>
</feature>
<evidence type="ECO:0000256" key="5">
    <source>
        <dbReference type="SAM" id="Phobius"/>
    </source>
</evidence>
<dbReference type="InterPro" id="IPR000276">
    <property type="entry name" value="GPCR_Rhodpsn"/>
</dbReference>
<dbReference type="CDD" id="cd14978">
    <property type="entry name" value="7tmA_FMRFamide_R-like"/>
    <property type="match status" value="1"/>
</dbReference>
<name>A0ABQ9G1P6_TEGGR</name>
<dbReference type="Gene3D" id="1.20.1070.10">
    <property type="entry name" value="Rhodopsin 7-helix transmembrane proteins"/>
    <property type="match status" value="1"/>
</dbReference>
<comment type="subcellular location">
    <subcellularLocation>
        <location evidence="1">Membrane</location>
    </subcellularLocation>
</comment>
<comment type="caution">
    <text evidence="7">The sequence shown here is derived from an EMBL/GenBank/DDBJ whole genome shotgun (WGS) entry which is preliminary data.</text>
</comment>
<feature type="transmembrane region" description="Helical" evidence="5">
    <location>
        <begin position="259"/>
        <end position="280"/>
    </location>
</feature>
<dbReference type="Pfam" id="PF10324">
    <property type="entry name" value="7TM_GPCR_Srw"/>
    <property type="match status" value="1"/>
</dbReference>
<evidence type="ECO:0000313" key="7">
    <source>
        <dbReference type="EMBL" id="KAJ8322227.1"/>
    </source>
</evidence>
<dbReference type="PANTHER" id="PTHR46641">
    <property type="entry name" value="FMRFAMIDE RECEPTOR-RELATED"/>
    <property type="match status" value="1"/>
</dbReference>
<evidence type="ECO:0000259" key="6">
    <source>
        <dbReference type="PROSITE" id="PS50262"/>
    </source>
</evidence>
<organism evidence="7 8">
    <name type="scientific">Tegillarca granosa</name>
    <name type="common">Malaysian cockle</name>
    <name type="synonym">Anadara granosa</name>
    <dbReference type="NCBI Taxonomy" id="220873"/>
    <lineage>
        <taxon>Eukaryota</taxon>
        <taxon>Metazoa</taxon>
        <taxon>Spiralia</taxon>
        <taxon>Lophotrochozoa</taxon>
        <taxon>Mollusca</taxon>
        <taxon>Bivalvia</taxon>
        <taxon>Autobranchia</taxon>
        <taxon>Pteriomorphia</taxon>
        <taxon>Arcoida</taxon>
        <taxon>Arcoidea</taxon>
        <taxon>Arcidae</taxon>
        <taxon>Tegillarca</taxon>
    </lineage>
</organism>
<dbReference type="InterPro" id="IPR017452">
    <property type="entry name" value="GPCR_Rhodpsn_7TM"/>
</dbReference>
<keyword evidence="8" id="KW-1185">Reference proteome</keyword>
<evidence type="ECO:0000256" key="3">
    <source>
        <dbReference type="ARBA" id="ARBA00022989"/>
    </source>
</evidence>
<dbReference type="EMBL" id="JARBDR010000018">
    <property type="protein sequence ID" value="KAJ8322227.1"/>
    <property type="molecule type" value="Genomic_DNA"/>
</dbReference>
<gene>
    <name evidence="7" type="ORF">KUTeg_000698</name>
</gene>
<keyword evidence="3 5" id="KW-1133">Transmembrane helix</keyword>
<dbReference type="InterPro" id="IPR019427">
    <property type="entry name" value="7TM_GPCR_serpentine_rcpt_Srw"/>
</dbReference>
<keyword evidence="4 5" id="KW-0472">Membrane</keyword>
<accession>A0ABQ9G1P6</accession>
<feature type="transmembrane region" description="Helical" evidence="5">
    <location>
        <begin position="305"/>
        <end position="325"/>
    </location>
</feature>
<feature type="transmembrane region" description="Helical" evidence="5">
    <location>
        <begin position="40"/>
        <end position="59"/>
    </location>
</feature>
<keyword evidence="2 5" id="KW-0812">Transmembrane</keyword>
<dbReference type="SUPFAM" id="SSF81321">
    <property type="entry name" value="Family A G protein-coupled receptor-like"/>
    <property type="match status" value="1"/>
</dbReference>
<feature type="transmembrane region" description="Helical" evidence="5">
    <location>
        <begin position="80"/>
        <end position="100"/>
    </location>
</feature>
<dbReference type="PRINTS" id="PR00237">
    <property type="entry name" value="GPCRRHODOPSN"/>
</dbReference>
<evidence type="ECO:0000313" key="8">
    <source>
        <dbReference type="Proteomes" id="UP001217089"/>
    </source>
</evidence>
<feature type="transmembrane region" description="Helical" evidence="5">
    <location>
        <begin position="112"/>
        <end position="135"/>
    </location>
</feature>
<evidence type="ECO:0000256" key="1">
    <source>
        <dbReference type="ARBA" id="ARBA00004370"/>
    </source>
</evidence>
<dbReference type="Proteomes" id="UP001217089">
    <property type="component" value="Unassembled WGS sequence"/>
</dbReference>
<sequence>MDCIPLDNQSTLSQGEEENFTGTESEKQLLKDMSNVFYDYGLPIVCMFGIVGNILNLTILTRRKLRRSFKTIEQAANACLISLALSDLMFCLFAFPTTFLPNEEYYRYNGFILYYGMYSSAVINVFIMSSTWLTVTMAIERYIAICHPLNDKLFMTLRKTKLIIVLVFILSVSFNIPVLWRYKIIPLQCRNVSTPMYQLRQIPLASNKIVDDAYRLLWAILGNFIPLFFLIISNICICRKIHLSYKYRQKFHCDPEANDANSTLTVTLIVIVVMFFILVAPSEIVMHIAKITHSENNATYRAVEVIMNFMQSVNFSVNFVLYCIISPYYRKTLKYIFCCYWRNKRRDSYRLSMGECSIKMPLKSNL</sequence>
<dbReference type="InterPro" id="IPR052954">
    <property type="entry name" value="GPCR-Ligand_Int"/>
</dbReference>
<feature type="transmembrane region" description="Helical" evidence="5">
    <location>
        <begin position="216"/>
        <end position="238"/>
    </location>
</feature>
<feature type="domain" description="G-protein coupled receptors family 1 profile" evidence="6">
    <location>
        <begin position="52"/>
        <end position="322"/>
    </location>
</feature>
<protein>
    <recommendedName>
        <fullName evidence="6">G-protein coupled receptors family 1 profile domain-containing protein</fullName>
    </recommendedName>
</protein>
<evidence type="ECO:0000256" key="4">
    <source>
        <dbReference type="ARBA" id="ARBA00023136"/>
    </source>
</evidence>
<dbReference type="PROSITE" id="PS50262">
    <property type="entry name" value="G_PROTEIN_RECEP_F1_2"/>
    <property type="match status" value="1"/>
</dbReference>